<organism evidence="5 6">
    <name type="scientific">Daejeonella lutea</name>
    <dbReference type="NCBI Taxonomy" id="572036"/>
    <lineage>
        <taxon>Bacteria</taxon>
        <taxon>Pseudomonadati</taxon>
        <taxon>Bacteroidota</taxon>
        <taxon>Sphingobacteriia</taxon>
        <taxon>Sphingobacteriales</taxon>
        <taxon>Sphingobacteriaceae</taxon>
        <taxon>Daejeonella</taxon>
    </lineage>
</organism>
<keyword evidence="6" id="KW-1185">Reference proteome</keyword>
<evidence type="ECO:0000256" key="3">
    <source>
        <dbReference type="ARBA" id="ARBA00023163"/>
    </source>
</evidence>
<dbReference type="STRING" id="572036.SAMN05661099_1662"/>
<dbReference type="InterPro" id="IPR036388">
    <property type="entry name" value="WH-like_DNA-bd_sf"/>
</dbReference>
<evidence type="ECO:0000313" key="6">
    <source>
        <dbReference type="Proteomes" id="UP000189981"/>
    </source>
</evidence>
<dbReference type="Proteomes" id="UP000189981">
    <property type="component" value="Unassembled WGS sequence"/>
</dbReference>
<protein>
    <submittedName>
        <fullName evidence="5">Transcriptional regulator, HxlR family</fullName>
    </submittedName>
</protein>
<evidence type="ECO:0000256" key="1">
    <source>
        <dbReference type="ARBA" id="ARBA00023015"/>
    </source>
</evidence>
<dbReference type="Pfam" id="PF01638">
    <property type="entry name" value="HxlR"/>
    <property type="match status" value="1"/>
</dbReference>
<gene>
    <name evidence="5" type="ORF">SAMN05661099_1662</name>
</gene>
<dbReference type="AlphaFoldDB" id="A0A1T5BRV1"/>
<dbReference type="EMBL" id="FUYR01000001">
    <property type="protein sequence ID" value="SKB49998.1"/>
    <property type="molecule type" value="Genomic_DNA"/>
</dbReference>
<proteinExistence type="predicted"/>
<dbReference type="InterPro" id="IPR002577">
    <property type="entry name" value="HTH_HxlR"/>
</dbReference>
<name>A0A1T5BRV1_9SPHI</name>
<dbReference type="SUPFAM" id="SSF46785">
    <property type="entry name" value="Winged helix' DNA-binding domain"/>
    <property type="match status" value="1"/>
</dbReference>
<evidence type="ECO:0000256" key="2">
    <source>
        <dbReference type="ARBA" id="ARBA00023125"/>
    </source>
</evidence>
<dbReference type="InterPro" id="IPR036390">
    <property type="entry name" value="WH_DNA-bd_sf"/>
</dbReference>
<evidence type="ECO:0000313" key="5">
    <source>
        <dbReference type="EMBL" id="SKB49998.1"/>
    </source>
</evidence>
<dbReference type="PANTHER" id="PTHR33204:SF29">
    <property type="entry name" value="TRANSCRIPTIONAL REGULATOR"/>
    <property type="match status" value="1"/>
</dbReference>
<keyword evidence="3" id="KW-0804">Transcription</keyword>
<dbReference type="GO" id="GO:0003677">
    <property type="term" value="F:DNA binding"/>
    <property type="evidence" value="ECO:0007669"/>
    <property type="project" value="UniProtKB-KW"/>
</dbReference>
<keyword evidence="1" id="KW-0805">Transcription regulation</keyword>
<feature type="domain" description="HTH hxlR-type" evidence="4">
    <location>
        <begin position="38"/>
        <end position="136"/>
    </location>
</feature>
<sequence>MFPEASLADRQNISYMGQINPPKKSVTYSRKMDIKADCPMEVSLHVLTGKWKPAILSALFRGPQRPRDFAAGLPDASKRVLTRQLNELEAHGLIAKTVFDVLPPKVEFYLTPLGLSMKPLMEELNNWGLHFEKFNREILPK</sequence>
<dbReference type="Gene3D" id="1.10.10.10">
    <property type="entry name" value="Winged helix-like DNA-binding domain superfamily/Winged helix DNA-binding domain"/>
    <property type="match status" value="1"/>
</dbReference>
<dbReference type="PANTHER" id="PTHR33204">
    <property type="entry name" value="TRANSCRIPTIONAL REGULATOR, MARR FAMILY"/>
    <property type="match status" value="1"/>
</dbReference>
<evidence type="ECO:0000259" key="4">
    <source>
        <dbReference type="PROSITE" id="PS51118"/>
    </source>
</evidence>
<reference evidence="6" key="1">
    <citation type="submission" date="2017-02" db="EMBL/GenBank/DDBJ databases">
        <authorList>
            <person name="Varghese N."/>
            <person name="Submissions S."/>
        </authorList>
    </citation>
    <scope>NUCLEOTIDE SEQUENCE [LARGE SCALE GENOMIC DNA]</scope>
    <source>
        <strain evidence="6">DSM 22385</strain>
    </source>
</reference>
<keyword evidence="2" id="KW-0238">DNA-binding</keyword>
<dbReference type="PROSITE" id="PS51118">
    <property type="entry name" value="HTH_HXLR"/>
    <property type="match status" value="1"/>
</dbReference>
<accession>A0A1T5BRV1</accession>